<evidence type="ECO:0000256" key="3">
    <source>
        <dbReference type="ARBA" id="ARBA00048336"/>
    </source>
</evidence>
<dbReference type="Proteomes" id="UP000251960">
    <property type="component" value="Chromosome 7"/>
</dbReference>
<dbReference type="InterPro" id="IPR001932">
    <property type="entry name" value="PPM-type_phosphatase-like_dom"/>
</dbReference>
<dbReference type="GO" id="GO:0004722">
    <property type="term" value="F:protein serine/threonine phosphatase activity"/>
    <property type="evidence" value="ECO:0007669"/>
    <property type="project" value="UniProtKB-EC"/>
</dbReference>
<feature type="domain" description="PPM-type phosphatase" evidence="5">
    <location>
        <begin position="1"/>
        <end position="37"/>
    </location>
</feature>
<evidence type="ECO:0000256" key="2">
    <source>
        <dbReference type="ARBA" id="ARBA00047761"/>
    </source>
</evidence>
<dbReference type="EMBL" id="NCVQ01000008">
    <property type="protein sequence ID" value="PWZ14631.1"/>
    <property type="molecule type" value="Genomic_DNA"/>
</dbReference>
<keyword evidence="4" id="KW-1133">Transmembrane helix</keyword>
<accession>A0A3L6E3Z1</accession>
<dbReference type="AlphaFoldDB" id="A0A3L6E3Z1"/>
<keyword evidence="4" id="KW-0472">Membrane</keyword>
<proteinExistence type="predicted"/>
<name>A0A3L6E3Z1_MAIZE</name>
<dbReference type="Gene3D" id="3.60.40.10">
    <property type="entry name" value="PPM-type phosphatase domain"/>
    <property type="match status" value="1"/>
</dbReference>
<sequence>MSRAFDDYYIKDCGVILAPEVTQRRIDNSDQFVILATVRVAFVPEALALASLIDNEKKLGDCQFDLWKQYYVAASVAVFGKLRRSCRLDAVQSSCTALSISNRGTSWSSPTPATLGLFWAPHPTTASSHRLAHHHLKLNLPPSMYGGAYLMTDNVRGNFYRQVWHVLFNDETMQIVAYIEVRMILMVVMFNTSYLVLQAMTMWGNDRRMKFVGDAKILRMNFVIDLLSYEDNSCRYAITANLQQRLIDIAKKD</sequence>
<evidence type="ECO:0000259" key="5">
    <source>
        <dbReference type="Pfam" id="PF00481"/>
    </source>
</evidence>
<evidence type="ECO:0000313" key="6">
    <source>
        <dbReference type="EMBL" id="PWZ14631.1"/>
    </source>
</evidence>
<feature type="transmembrane region" description="Helical" evidence="4">
    <location>
        <begin position="183"/>
        <end position="203"/>
    </location>
</feature>
<dbReference type="InterPro" id="IPR036457">
    <property type="entry name" value="PPM-type-like_dom_sf"/>
</dbReference>
<organism evidence="6">
    <name type="scientific">Zea mays</name>
    <name type="common">Maize</name>
    <dbReference type="NCBI Taxonomy" id="4577"/>
    <lineage>
        <taxon>Eukaryota</taxon>
        <taxon>Viridiplantae</taxon>
        <taxon>Streptophyta</taxon>
        <taxon>Embryophyta</taxon>
        <taxon>Tracheophyta</taxon>
        <taxon>Spermatophyta</taxon>
        <taxon>Magnoliopsida</taxon>
        <taxon>Liliopsida</taxon>
        <taxon>Poales</taxon>
        <taxon>Poaceae</taxon>
        <taxon>PACMAD clade</taxon>
        <taxon>Panicoideae</taxon>
        <taxon>Andropogonodae</taxon>
        <taxon>Andropogoneae</taxon>
        <taxon>Tripsacinae</taxon>
        <taxon>Zea</taxon>
    </lineage>
</organism>
<evidence type="ECO:0000256" key="1">
    <source>
        <dbReference type="ARBA" id="ARBA00013081"/>
    </source>
</evidence>
<reference evidence="6" key="1">
    <citation type="journal article" date="2018" name="Nat. Genet.">
        <title>Extensive intraspecific gene order and gene structural variations between Mo17 and other maize genomes.</title>
        <authorList>
            <person name="Sun S."/>
            <person name="Zhou Y."/>
            <person name="Chen J."/>
            <person name="Shi J."/>
            <person name="Zhao H."/>
            <person name="Zhao H."/>
            <person name="Song W."/>
            <person name="Zhang M."/>
            <person name="Cui Y."/>
            <person name="Dong X."/>
            <person name="Liu H."/>
            <person name="Ma X."/>
            <person name="Jiao Y."/>
            <person name="Wang B."/>
            <person name="Wei X."/>
            <person name="Stein J.C."/>
            <person name="Glaubitz J.C."/>
            <person name="Lu F."/>
            <person name="Yu G."/>
            <person name="Liang C."/>
            <person name="Fengler K."/>
            <person name="Li B."/>
            <person name="Rafalski A."/>
            <person name="Schnable P.S."/>
            <person name="Ware D.H."/>
            <person name="Buckler E.S."/>
            <person name="Lai J."/>
        </authorList>
    </citation>
    <scope>NUCLEOTIDE SEQUENCE [LARGE SCALE GENOMIC DNA]</scope>
    <source>
        <tissue evidence="6">Seedling</tissue>
    </source>
</reference>
<protein>
    <recommendedName>
        <fullName evidence="1">protein-serine/threonine phosphatase</fullName>
        <ecNumber evidence="1">3.1.3.16</ecNumber>
    </recommendedName>
</protein>
<comment type="caution">
    <text evidence="6">The sequence shown here is derived from an EMBL/GenBank/DDBJ whole genome shotgun (WGS) entry which is preliminary data.</text>
</comment>
<comment type="catalytic activity">
    <reaction evidence="3">
        <text>O-phospho-L-threonyl-[protein] + H2O = L-threonyl-[protein] + phosphate</text>
        <dbReference type="Rhea" id="RHEA:47004"/>
        <dbReference type="Rhea" id="RHEA-COMP:11060"/>
        <dbReference type="Rhea" id="RHEA-COMP:11605"/>
        <dbReference type="ChEBI" id="CHEBI:15377"/>
        <dbReference type="ChEBI" id="CHEBI:30013"/>
        <dbReference type="ChEBI" id="CHEBI:43474"/>
        <dbReference type="ChEBI" id="CHEBI:61977"/>
        <dbReference type="EC" id="3.1.3.16"/>
    </reaction>
</comment>
<keyword evidence="4" id="KW-0812">Transmembrane</keyword>
<evidence type="ECO:0000256" key="4">
    <source>
        <dbReference type="SAM" id="Phobius"/>
    </source>
</evidence>
<comment type="catalytic activity">
    <reaction evidence="2">
        <text>O-phospho-L-seryl-[protein] + H2O = L-seryl-[protein] + phosphate</text>
        <dbReference type="Rhea" id="RHEA:20629"/>
        <dbReference type="Rhea" id="RHEA-COMP:9863"/>
        <dbReference type="Rhea" id="RHEA-COMP:11604"/>
        <dbReference type="ChEBI" id="CHEBI:15377"/>
        <dbReference type="ChEBI" id="CHEBI:29999"/>
        <dbReference type="ChEBI" id="CHEBI:43474"/>
        <dbReference type="ChEBI" id="CHEBI:83421"/>
        <dbReference type="EC" id="3.1.3.16"/>
    </reaction>
</comment>
<gene>
    <name evidence="6" type="primary">Os05g0358500_15</name>
    <name evidence="6" type="ORF">Zm00014a_021996</name>
</gene>
<dbReference type="EC" id="3.1.3.16" evidence="1"/>
<dbReference type="ExpressionAtlas" id="A0A3L6E3Z1">
    <property type="expression patterns" value="baseline"/>
</dbReference>
<dbReference type="Pfam" id="PF00481">
    <property type="entry name" value="PP2C"/>
    <property type="match status" value="1"/>
</dbReference>